<dbReference type="Gene3D" id="3.40.50.11350">
    <property type="match status" value="1"/>
</dbReference>
<accession>A0A5J4NLG2</accession>
<comment type="caution">
    <text evidence="3">Lacks conserved residue(s) required for the propagation of feature annotation.</text>
</comment>
<dbReference type="PANTHER" id="PTHR13132:SF29">
    <property type="entry name" value="ALPHA-(1,6)-FUCOSYLTRANSFERASE"/>
    <property type="match status" value="1"/>
</dbReference>
<dbReference type="GO" id="GO:0006487">
    <property type="term" value="P:protein N-linked glycosylation"/>
    <property type="evidence" value="ECO:0007669"/>
    <property type="project" value="TreeGrafter"/>
</dbReference>
<comment type="caution">
    <text evidence="5">The sequence shown here is derived from an EMBL/GenBank/DDBJ whole genome shotgun (WGS) entry which is preliminary data.</text>
</comment>
<dbReference type="Pfam" id="PF19745">
    <property type="entry name" value="FUT8_N_cat"/>
    <property type="match status" value="1"/>
</dbReference>
<keyword evidence="1 3" id="KW-0328">Glycosyltransferase</keyword>
<reference evidence="5 6" key="1">
    <citation type="journal article" date="2019" name="Gigascience">
        <title>Whole-genome sequence of the oriental lung fluke Paragonimus westermani.</title>
        <authorList>
            <person name="Oey H."/>
            <person name="Zakrzewski M."/>
            <person name="Narain K."/>
            <person name="Devi K.R."/>
            <person name="Agatsuma T."/>
            <person name="Nawaratna S."/>
            <person name="Gobert G.N."/>
            <person name="Jones M.K."/>
            <person name="Ragan M.A."/>
            <person name="McManus D.P."/>
            <person name="Krause L."/>
        </authorList>
    </citation>
    <scope>NUCLEOTIDE SEQUENCE [LARGE SCALE GENOMIC DNA]</scope>
    <source>
        <strain evidence="5 6">IND2009</strain>
    </source>
</reference>
<evidence type="ECO:0000256" key="1">
    <source>
        <dbReference type="ARBA" id="ARBA00022676"/>
    </source>
</evidence>
<dbReference type="Proteomes" id="UP000324629">
    <property type="component" value="Unassembled WGS sequence"/>
</dbReference>
<dbReference type="GO" id="GO:0046921">
    <property type="term" value="F:alpha-(1-&gt;6)-fucosyltransferase activity"/>
    <property type="evidence" value="ECO:0007669"/>
    <property type="project" value="TreeGrafter"/>
</dbReference>
<proteinExistence type="inferred from homology"/>
<dbReference type="InterPro" id="IPR027350">
    <property type="entry name" value="GT23_dom"/>
</dbReference>
<dbReference type="EMBL" id="QNGE01001974">
    <property type="protein sequence ID" value="KAA3676456.1"/>
    <property type="molecule type" value="Genomic_DNA"/>
</dbReference>
<evidence type="ECO:0000313" key="6">
    <source>
        <dbReference type="Proteomes" id="UP000324629"/>
    </source>
</evidence>
<keyword evidence="6" id="KW-1185">Reference proteome</keyword>
<evidence type="ECO:0000259" key="4">
    <source>
        <dbReference type="PROSITE" id="PS51659"/>
    </source>
</evidence>
<dbReference type="AlphaFoldDB" id="A0A5J4NLG2"/>
<organism evidence="5 6">
    <name type="scientific">Paragonimus westermani</name>
    <dbReference type="NCBI Taxonomy" id="34504"/>
    <lineage>
        <taxon>Eukaryota</taxon>
        <taxon>Metazoa</taxon>
        <taxon>Spiralia</taxon>
        <taxon>Lophotrochozoa</taxon>
        <taxon>Platyhelminthes</taxon>
        <taxon>Trematoda</taxon>
        <taxon>Digenea</taxon>
        <taxon>Plagiorchiida</taxon>
        <taxon>Troglotremata</taxon>
        <taxon>Troglotrematidae</taxon>
        <taxon>Paragonimus</taxon>
    </lineage>
</organism>
<name>A0A5J4NLG2_9TREM</name>
<comment type="similarity">
    <text evidence="3">Belongs to the glycosyltransferase 23 family.</text>
</comment>
<evidence type="ECO:0000256" key="2">
    <source>
        <dbReference type="ARBA" id="ARBA00022679"/>
    </source>
</evidence>
<dbReference type="PROSITE" id="PS51659">
    <property type="entry name" value="GT23"/>
    <property type="match status" value="1"/>
</dbReference>
<keyword evidence="2 3" id="KW-0808">Transferase</keyword>
<evidence type="ECO:0000313" key="5">
    <source>
        <dbReference type="EMBL" id="KAA3676456.1"/>
    </source>
</evidence>
<feature type="domain" description="GT23" evidence="4">
    <location>
        <begin position="127"/>
        <end position="195"/>
    </location>
</feature>
<evidence type="ECO:0000256" key="3">
    <source>
        <dbReference type="PROSITE-ProRule" id="PRU00992"/>
    </source>
</evidence>
<protein>
    <recommendedName>
        <fullName evidence="4">GT23 domain-containing protein</fullName>
    </recommendedName>
</protein>
<dbReference type="PANTHER" id="PTHR13132">
    <property type="entry name" value="ALPHA- 1,6 -FUCOSYLTRANSFERASE"/>
    <property type="match status" value="1"/>
</dbReference>
<sequence length="238" mass="27071">MDSRSVTVVVSFKLQFYFLNLRAQFFRNRDGRKDELLSSFDFDSAPTHPGIRLGYLTYDDDTVLSAPSEATLEIRSGPLHNSLLEVGLTVTFPLHIAFNTVFIPTIYLQEWVGDIHVKLRFQSSITRRVFIATDEPSVFEDARNRYPQYVIEGDPGRARSADVGSRTQSDSITGIALDIIMLSRTDYLVCTFSSQQRIEMIADRDNRVINTAEIRDGSLEVRMTYNGIRYTTELIHGV</sequence>
<dbReference type="InterPro" id="IPR045573">
    <property type="entry name" value="Fut8_N_cat"/>
</dbReference>
<gene>
    <name evidence="5" type="ORF">DEA37_0011511</name>
</gene>